<evidence type="ECO:0000313" key="2">
    <source>
        <dbReference type="EMBL" id="GAA1136195.1"/>
    </source>
</evidence>
<dbReference type="Proteomes" id="UP001499979">
    <property type="component" value="Unassembled WGS sequence"/>
</dbReference>
<comment type="caution">
    <text evidence="2">The sequence shown here is derived from an EMBL/GenBank/DDBJ whole genome shotgun (WGS) entry which is preliminary data.</text>
</comment>
<dbReference type="InterPro" id="IPR012577">
    <property type="entry name" value="NIPSNAP"/>
</dbReference>
<organism evidence="2 3">
    <name type="scientific">Nocardioides aquiterrae</name>
    <dbReference type="NCBI Taxonomy" id="203799"/>
    <lineage>
        <taxon>Bacteria</taxon>
        <taxon>Bacillati</taxon>
        <taxon>Actinomycetota</taxon>
        <taxon>Actinomycetes</taxon>
        <taxon>Propionibacteriales</taxon>
        <taxon>Nocardioidaceae</taxon>
        <taxon>Nocardioides</taxon>
    </lineage>
</organism>
<reference evidence="2 3" key="1">
    <citation type="journal article" date="2019" name="Int. J. Syst. Evol. Microbiol.">
        <title>The Global Catalogue of Microorganisms (GCM) 10K type strain sequencing project: providing services to taxonomists for standard genome sequencing and annotation.</title>
        <authorList>
            <consortium name="The Broad Institute Genomics Platform"/>
            <consortium name="The Broad Institute Genome Sequencing Center for Infectious Disease"/>
            <person name="Wu L."/>
            <person name="Ma J."/>
        </authorList>
    </citation>
    <scope>NUCLEOTIDE SEQUENCE [LARGE SCALE GENOMIC DNA]</scope>
    <source>
        <strain evidence="2 3">JCM 11813</strain>
    </source>
</reference>
<dbReference type="Gene3D" id="3.30.70.100">
    <property type="match status" value="1"/>
</dbReference>
<dbReference type="Pfam" id="PF07978">
    <property type="entry name" value="NIPSNAP"/>
    <property type="match status" value="1"/>
</dbReference>
<accession>A0ABN1UE18</accession>
<name>A0ABN1UE18_9ACTN</name>
<keyword evidence="3" id="KW-1185">Reference proteome</keyword>
<gene>
    <name evidence="2" type="ORF">GCM10009606_15430</name>
</gene>
<protein>
    <recommendedName>
        <fullName evidence="1">NIPSNAP domain-containing protein</fullName>
    </recommendedName>
</protein>
<evidence type="ECO:0000259" key="1">
    <source>
        <dbReference type="Pfam" id="PF07978"/>
    </source>
</evidence>
<feature type="domain" description="NIPSNAP" evidence="1">
    <location>
        <begin position="4"/>
        <end position="43"/>
    </location>
</feature>
<evidence type="ECO:0000313" key="3">
    <source>
        <dbReference type="Proteomes" id="UP001499979"/>
    </source>
</evidence>
<dbReference type="RefSeq" id="WP_343906909.1">
    <property type="nucleotide sequence ID" value="NZ_BAAAJE010000006.1"/>
</dbReference>
<dbReference type="EMBL" id="BAAAJE010000006">
    <property type="protein sequence ID" value="GAA1136195.1"/>
    <property type="molecule type" value="Genomic_DNA"/>
</dbReference>
<dbReference type="InterPro" id="IPR011008">
    <property type="entry name" value="Dimeric_a/b-barrel"/>
</dbReference>
<sequence>MVFQLRTYQIKPGVMDEWLELFHGAVVPLHEKYGLPVRTAWVDRETNTFTWVRELTGEGTAEEQEAAYRATEERERLVGDRPKAFIESMNVREVERAFPAEG</sequence>
<proteinExistence type="predicted"/>
<dbReference type="SUPFAM" id="SSF54909">
    <property type="entry name" value="Dimeric alpha+beta barrel"/>
    <property type="match status" value="1"/>
</dbReference>